<dbReference type="AlphaFoldDB" id="B0JNR5"/>
<organism evidence="1 2">
    <name type="scientific">Microcystis aeruginosa (strain NIES-843 / IAM M-2473)</name>
    <dbReference type="NCBI Taxonomy" id="449447"/>
    <lineage>
        <taxon>Bacteria</taxon>
        <taxon>Bacillati</taxon>
        <taxon>Cyanobacteriota</taxon>
        <taxon>Cyanophyceae</taxon>
        <taxon>Oscillatoriophycideae</taxon>
        <taxon>Chroococcales</taxon>
        <taxon>Microcystaceae</taxon>
        <taxon>Microcystis</taxon>
    </lineage>
</organism>
<accession>B0JNR5</accession>
<dbReference type="Proteomes" id="UP000001510">
    <property type="component" value="Chromosome"/>
</dbReference>
<keyword evidence="2" id="KW-1185">Reference proteome</keyword>
<reference evidence="1 2" key="1">
    <citation type="journal article" date="2007" name="DNA Res.">
        <title>Complete genomic structure of the bloom-forming toxic cyanobacterium Microcystis aeruginosa NIES-843.</title>
        <authorList>
            <person name="Kaneko T."/>
            <person name="Nakajima N."/>
            <person name="Okamoto S."/>
            <person name="Suzuki I."/>
            <person name="Tanabe Y."/>
            <person name="Tamaoki M."/>
            <person name="Nakamura Y."/>
            <person name="Kasai F."/>
            <person name="Watanabe A."/>
            <person name="Kawashima K."/>
            <person name="Kishida Y."/>
            <person name="Ono A."/>
            <person name="Shimizu Y."/>
            <person name="Takahashi C."/>
            <person name="Minami C."/>
            <person name="Fujishiro T."/>
            <person name="Kohara M."/>
            <person name="Katoh M."/>
            <person name="Nakazaki N."/>
            <person name="Nakayama S."/>
            <person name="Yamada M."/>
            <person name="Tabata S."/>
            <person name="Watanabe M.M."/>
        </authorList>
    </citation>
    <scope>NUCLEOTIDE SEQUENCE [LARGE SCALE GENOMIC DNA]</scope>
    <source>
        <strain evidence="2">NIES-843 / IAM M-247</strain>
    </source>
</reference>
<protein>
    <submittedName>
        <fullName evidence="1">Uncharacterized protein</fullName>
    </submittedName>
</protein>
<dbReference type="KEGG" id="mar:MAE_36730"/>
<dbReference type="EMBL" id="AP009552">
    <property type="protein sequence ID" value="BAG03495.1"/>
    <property type="molecule type" value="Genomic_DNA"/>
</dbReference>
<dbReference type="HOGENOM" id="CLU_3063481_0_0_3"/>
<name>B0JNR5_MICAN</name>
<evidence type="ECO:0000313" key="1">
    <source>
        <dbReference type="EMBL" id="BAG03495.1"/>
    </source>
</evidence>
<gene>
    <name evidence="1" type="ordered locus">MAE_36730</name>
</gene>
<evidence type="ECO:0000313" key="2">
    <source>
        <dbReference type="Proteomes" id="UP000001510"/>
    </source>
</evidence>
<dbReference type="EnsemblBacteria" id="BAG03495">
    <property type="protein sequence ID" value="BAG03495"/>
    <property type="gene ID" value="MAE_36730"/>
</dbReference>
<proteinExistence type="predicted"/>
<sequence length="53" mass="6264">MPLAYCLLPVFTRKFILHDYLHSPRRKAYPIRICLCQMDRGTDVYSGFQSNEV</sequence>
<dbReference type="PaxDb" id="449447-MAE_36730"/>